<dbReference type="AlphaFoldDB" id="A0AAV4JQW8"/>
<comment type="caution">
    <text evidence="1">The sequence shown here is derived from an EMBL/GenBank/DDBJ whole genome shotgun (WGS) entry which is preliminary data.</text>
</comment>
<sequence length="102" mass="11043">MTQRLIPRLLIYHISSAGPSTDLAIPDQQGAKVIVSACRSRACLATAPTGNLSRRATTVLAVCAALGPKCQAPWLAWPTMPLDSANLGRLWARWAVERYQAE</sequence>
<keyword evidence="2" id="KW-1185">Reference proteome</keyword>
<evidence type="ECO:0000313" key="2">
    <source>
        <dbReference type="Proteomes" id="UP000762676"/>
    </source>
</evidence>
<name>A0AAV4JQW8_9GAST</name>
<evidence type="ECO:0008006" key="3">
    <source>
        <dbReference type="Google" id="ProtNLM"/>
    </source>
</evidence>
<reference evidence="1 2" key="1">
    <citation type="journal article" date="2021" name="Elife">
        <title>Chloroplast acquisition without the gene transfer in kleptoplastic sea slugs, Plakobranchus ocellatus.</title>
        <authorList>
            <person name="Maeda T."/>
            <person name="Takahashi S."/>
            <person name="Yoshida T."/>
            <person name="Shimamura S."/>
            <person name="Takaki Y."/>
            <person name="Nagai Y."/>
            <person name="Toyoda A."/>
            <person name="Suzuki Y."/>
            <person name="Arimoto A."/>
            <person name="Ishii H."/>
            <person name="Satoh N."/>
            <person name="Nishiyama T."/>
            <person name="Hasebe M."/>
            <person name="Maruyama T."/>
            <person name="Minagawa J."/>
            <person name="Obokata J."/>
            <person name="Shigenobu S."/>
        </authorList>
    </citation>
    <scope>NUCLEOTIDE SEQUENCE [LARGE SCALE GENOMIC DNA]</scope>
</reference>
<gene>
    <name evidence="1" type="ORF">ElyMa_005149000</name>
</gene>
<accession>A0AAV4JQW8</accession>
<dbReference type="EMBL" id="BMAT01010316">
    <property type="protein sequence ID" value="GFS24083.1"/>
    <property type="molecule type" value="Genomic_DNA"/>
</dbReference>
<organism evidence="1 2">
    <name type="scientific">Elysia marginata</name>
    <dbReference type="NCBI Taxonomy" id="1093978"/>
    <lineage>
        <taxon>Eukaryota</taxon>
        <taxon>Metazoa</taxon>
        <taxon>Spiralia</taxon>
        <taxon>Lophotrochozoa</taxon>
        <taxon>Mollusca</taxon>
        <taxon>Gastropoda</taxon>
        <taxon>Heterobranchia</taxon>
        <taxon>Euthyneura</taxon>
        <taxon>Panpulmonata</taxon>
        <taxon>Sacoglossa</taxon>
        <taxon>Placobranchoidea</taxon>
        <taxon>Plakobranchidae</taxon>
        <taxon>Elysia</taxon>
    </lineage>
</organism>
<proteinExistence type="predicted"/>
<evidence type="ECO:0000313" key="1">
    <source>
        <dbReference type="EMBL" id="GFS24083.1"/>
    </source>
</evidence>
<dbReference type="Proteomes" id="UP000762676">
    <property type="component" value="Unassembled WGS sequence"/>
</dbReference>
<protein>
    <recommendedName>
        <fullName evidence="3">CHAT domain-containing protein</fullName>
    </recommendedName>
</protein>